<gene>
    <name evidence="2" type="ORF">BCF44_14042</name>
    <name evidence="1" type="ORF">BCF44_1498</name>
</gene>
<protein>
    <recommendedName>
        <fullName evidence="4">Transposase</fullName>
    </recommendedName>
</protein>
<evidence type="ECO:0000313" key="1">
    <source>
        <dbReference type="EMBL" id="REH17421.1"/>
    </source>
</evidence>
<organism evidence="2 3">
    <name type="scientific">Kutzneria buriramensis</name>
    <dbReference type="NCBI Taxonomy" id="1045776"/>
    <lineage>
        <taxon>Bacteria</taxon>
        <taxon>Bacillati</taxon>
        <taxon>Actinomycetota</taxon>
        <taxon>Actinomycetes</taxon>
        <taxon>Pseudonocardiales</taxon>
        <taxon>Pseudonocardiaceae</taxon>
        <taxon>Kutzneria</taxon>
    </lineage>
</organism>
<dbReference type="Proteomes" id="UP000256269">
    <property type="component" value="Unassembled WGS sequence"/>
</dbReference>
<accession>A0A3E0G591</accession>
<dbReference type="AlphaFoldDB" id="A0A3E0G591"/>
<reference evidence="2 3" key="1">
    <citation type="submission" date="2018-08" db="EMBL/GenBank/DDBJ databases">
        <title>Genomic Encyclopedia of Archaeal and Bacterial Type Strains, Phase II (KMG-II): from individual species to whole genera.</title>
        <authorList>
            <person name="Goeker M."/>
        </authorList>
    </citation>
    <scope>NUCLEOTIDE SEQUENCE [LARGE SCALE GENOMIC DNA]</scope>
    <source>
        <strain evidence="2 3">DSM 45791</strain>
    </source>
</reference>
<dbReference type="EMBL" id="QUNO01000040">
    <property type="protein sequence ID" value="REH17962.1"/>
    <property type="molecule type" value="Genomic_DNA"/>
</dbReference>
<evidence type="ECO:0008006" key="4">
    <source>
        <dbReference type="Google" id="ProtNLM"/>
    </source>
</evidence>
<proteinExistence type="predicted"/>
<name>A0A3E0G591_9PSEU</name>
<dbReference type="EMBL" id="QUNO01000049">
    <property type="protein sequence ID" value="REH17421.1"/>
    <property type="molecule type" value="Genomic_DNA"/>
</dbReference>
<sequence>MAYVIIDGTLIPIDHVAVDRPFYSGKHRRH</sequence>
<feature type="non-terminal residue" evidence="2">
    <location>
        <position position="30"/>
    </location>
</feature>
<evidence type="ECO:0000313" key="2">
    <source>
        <dbReference type="EMBL" id="REH17962.1"/>
    </source>
</evidence>
<keyword evidence="3" id="KW-1185">Reference proteome</keyword>
<evidence type="ECO:0000313" key="3">
    <source>
        <dbReference type="Proteomes" id="UP000256269"/>
    </source>
</evidence>
<comment type="caution">
    <text evidence="2">The sequence shown here is derived from an EMBL/GenBank/DDBJ whole genome shotgun (WGS) entry which is preliminary data.</text>
</comment>